<dbReference type="OrthoDB" id="5194842at2"/>
<keyword evidence="4" id="KW-1185">Reference proteome</keyword>
<feature type="compositionally biased region" description="Low complexity" evidence="1">
    <location>
        <begin position="33"/>
        <end position="59"/>
    </location>
</feature>
<dbReference type="STRING" id="1137991.SAMN05660642_04819"/>
<accession>A0A1H0B9L7</accession>
<evidence type="ECO:0000313" key="3">
    <source>
        <dbReference type="EMBL" id="SDN42348.1"/>
    </source>
</evidence>
<dbReference type="PROSITE" id="PS51257">
    <property type="entry name" value="PROKAR_LIPOPROTEIN"/>
    <property type="match status" value="1"/>
</dbReference>
<feature type="signal peptide" evidence="2">
    <location>
        <begin position="1"/>
        <end position="25"/>
    </location>
</feature>
<protein>
    <submittedName>
        <fullName evidence="3">Uncharacterized protein</fullName>
    </submittedName>
</protein>
<proteinExistence type="predicted"/>
<evidence type="ECO:0000256" key="2">
    <source>
        <dbReference type="SAM" id="SignalP"/>
    </source>
</evidence>
<dbReference type="EMBL" id="FNHE01000020">
    <property type="protein sequence ID" value="SDN42348.1"/>
    <property type="molecule type" value="Genomic_DNA"/>
</dbReference>
<name>A0A1H0B9L7_9ACTN</name>
<dbReference type="RefSeq" id="WP_091224272.1">
    <property type="nucleotide sequence ID" value="NZ_FNHE01000020.1"/>
</dbReference>
<reference evidence="4" key="1">
    <citation type="submission" date="2016-10" db="EMBL/GenBank/DDBJ databases">
        <authorList>
            <person name="Varghese N."/>
            <person name="Submissions S."/>
        </authorList>
    </citation>
    <scope>NUCLEOTIDE SEQUENCE [LARGE SCALE GENOMIC DNA]</scope>
    <source>
        <strain evidence="4">DSM 45419</strain>
    </source>
</reference>
<evidence type="ECO:0000313" key="4">
    <source>
        <dbReference type="Proteomes" id="UP000198680"/>
    </source>
</evidence>
<dbReference type="Proteomes" id="UP000198680">
    <property type="component" value="Unassembled WGS sequence"/>
</dbReference>
<evidence type="ECO:0000256" key="1">
    <source>
        <dbReference type="SAM" id="MobiDB-lite"/>
    </source>
</evidence>
<gene>
    <name evidence="3" type="ORF">SAMN05660642_04819</name>
</gene>
<feature type="region of interest" description="Disordered" evidence="1">
    <location>
        <begin position="26"/>
        <end position="60"/>
    </location>
</feature>
<sequence length="172" mass="16987">MRSPAPLLRSALAGAAAVVLLTACGGSGDDEPAAAPSTSAPATSASAPSSGTAAPDPAAEQFCGDMTSAFTEVQGSLAAATPEDVATRLPEAVTRLDQVQAPAEIADDWAALLDGLRRLSDTVGTLDLGTPEGQQAYADASTRIGQEIGPAETALSDYVAANCTPTSASPTG</sequence>
<dbReference type="AlphaFoldDB" id="A0A1H0B9L7"/>
<keyword evidence="2" id="KW-0732">Signal</keyword>
<feature type="chain" id="PRO_5039112662" evidence="2">
    <location>
        <begin position="26"/>
        <end position="172"/>
    </location>
</feature>
<organism evidence="3 4">
    <name type="scientific">Geodermatophilus siccatus</name>
    <dbReference type="NCBI Taxonomy" id="1137991"/>
    <lineage>
        <taxon>Bacteria</taxon>
        <taxon>Bacillati</taxon>
        <taxon>Actinomycetota</taxon>
        <taxon>Actinomycetes</taxon>
        <taxon>Geodermatophilales</taxon>
        <taxon>Geodermatophilaceae</taxon>
        <taxon>Geodermatophilus</taxon>
    </lineage>
</organism>